<organism evidence="1 2">
    <name type="scientific">Neisseria cinerea</name>
    <dbReference type="NCBI Taxonomy" id="483"/>
    <lineage>
        <taxon>Bacteria</taxon>
        <taxon>Pseudomonadati</taxon>
        <taxon>Pseudomonadota</taxon>
        <taxon>Betaproteobacteria</taxon>
        <taxon>Neisseriales</taxon>
        <taxon>Neisseriaceae</taxon>
        <taxon>Neisseria</taxon>
    </lineage>
</organism>
<name>A0A7T3BNM2_NEICI</name>
<dbReference type="EMBL" id="CP065726">
    <property type="protein sequence ID" value="QPT38917.1"/>
    <property type="molecule type" value="Genomic_DNA"/>
</dbReference>
<reference evidence="1 2" key="1">
    <citation type="submission" date="2020-12" db="EMBL/GenBank/DDBJ databases">
        <title>FDA dAtabase for Regulatory Grade micrObial Sequences (FDA-ARGOS): Supporting development and validation of Infectious Disease Dx tests.</title>
        <authorList>
            <person name="Sproer C."/>
            <person name="Gronow S."/>
            <person name="Severitt S."/>
            <person name="Schroder I."/>
            <person name="Tallon L."/>
            <person name="Sadzewicz L."/>
            <person name="Zhao X."/>
            <person name="Boylan J."/>
            <person name="Ott S."/>
            <person name="Bowen H."/>
            <person name="Vavikolanu K."/>
            <person name="Mehta A."/>
            <person name="Aluvathingal J."/>
            <person name="Nadendla S."/>
            <person name="Lowell S."/>
            <person name="Myers T."/>
            <person name="Yan Y."/>
            <person name="Sichtig H."/>
        </authorList>
    </citation>
    <scope>NUCLEOTIDE SEQUENCE [LARGE SCALE GENOMIC DNA]</scope>
    <source>
        <strain evidence="1 2">FDAARGOS_871</strain>
    </source>
</reference>
<proteinExistence type="predicted"/>
<dbReference type="Proteomes" id="UP000594865">
    <property type="component" value="Chromosome"/>
</dbReference>
<gene>
    <name evidence="1" type="ORF">I6G28_05330</name>
</gene>
<sequence length="54" mass="5921">MPKPHLKLKTSQGIMTFKPQDLSAHLAVSHPFFISAPQTREARPCKKAGNLPPA</sequence>
<dbReference type="GeneID" id="84022157"/>
<dbReference type="AlphaFoldDB" id="A0A7T3BNM2"/>
<protein>
    <submittedName>
        <fullName evidence="1">Uncharacterized protein</fullName>
    </submittedName>
</protein>
<dbReference type="RefSeq" id="WP_167395501.1">
    <property type="nucleotide sequence ID" value="NZ_CAUJPM010000001.1"/>
</dbReference>
<accession>A0A7T3BNM2</accession>
<keyword evidence="2" id="KW-1185">Reference proteome</keyword>
<evidence type="ECO:0000313" key="2">
    <source>
        <dbReference type="Proteomes" id="UP000594865"/>
    </source>
</evidence>
<evidence type="ECO:0000313" key="1">
    <source>
        <dbReference type="EMBL" id="QPT38917.1"/>
    </source>
</evidence>